<organism evidence="1 2">
    <name type="scientific">Thiohalocapsa marina</name>
    <dbReference type="NCBI Taxonomy" id="424902"/>
    <lineage>
        <taxon>Bacteria</taxon>
        <taxon>Pseudomonadati</taxon>
        <taxon>Pseudomonadota</taxon>
        <taxon>Gammaproteobacteria</taxon>
        <taxon>Chromatiales</taxon>
        <taxon>Chromatiaceae</taxon>
        <taxon>Thiohalocapsa</taxon>
    </lineage>
</organism>
<sequence length="255" mass="28666">MTPSALYLDLLKNCLTGLLYEDIPSVAFPFGYGMPSDKSPETFVRVFRETGRDVPGRAQTMVGLRRLNNVQQCIETVLTEKIPGDLIETGVWRGGVTILMRGILKAHGVVDRVVWVADSFQGLPVPDLDLYPSDAMLSKEAGHLAVSKDQVRQNFQRYGLLDEQVQFLPGWFKDTLPTAPIERLAVLRLDGDLYESTKDALVNLYPKLSPGGFVIIDDYNIRSCREAVDDYRLAQGIEEPIEDIDGWGVFWRRSE</sequence>
<dbReference type="Proteomes" id="UP000322981">
    <property type="component" value="Unassembled WGS sequence"/>
</dbReference>
<gene>
    <name evidence="1" type="ORF">F2Q65_02475</name>
</gene>
<dbReference type="OrthoDB" id="9799872at2"/>
<dbReference type="GO" id="GO:0008168">
    <property type="term" value="F:methyltransferase activity"/>
    <property type="evidence" value="ECO:0007669"/>
    <property type="project" value="UniProtKB-KW"/>
</dbReference>
<dbReference type="RefSeq" id="WP_150090060.1">
    <property type="nucleotide sequence ID" value="NZ_JBFUOH010000084.1"/>
</dbReference>
<dbReference type="AlphaFoldDB" id="A0A5M8FUC9"/>
<keyword evidence="1" id="KW-0808">Transferase</keyword>
<dbReference type="PANTHER" id="PTHR40036:SF1">
    <property type="entry name" value="MACROCIN O-METHYLTRANSFERASE"/>
    <property type="match status" value="1"/>
</dbReference>
<evidence type="ECO:0000313" key="1">
    <source>
        <dbReference type="EMBL" id="KAA6187407.1"/>
    </source>
</evidence>
<keyword evidence="2" id="KW-1185">Reference proteome</keyword>
<proteinExistence type="predicted"/>
<protein>
    <submittedName>
        <fullName evidence="1">Macrocin O-methyltransferase</fullName>
    </submittedName>
</protein>
<dbReference type="SUPFAM" id="SSF53335">
    <property type="entry name" value="S-adenosyl-L-methionine-dependent methyltransferases"/>
    <property type="match status" value="1"/>
</dbReference>
<dbReference type="EMBL" id="VWXX01000002">
    <property type="protein sequence ID" value="KAA6187407.1"/>
    <property type="molecule type" value="Genomic_DNA"/>
</dbReference>
<dbReference type="InterPro" id="IPR008884">
    <property type="entry name" value="TylF_MeTrfase"/>
</dbReference>
<dbReference type="Gene3D" id="3.40.50.150">
    <property type="entry name" value="Vaccinia Virus protein VP39"/>
    <property type="match status" value="1"/>
</dbReference>
<dbReference type="PANTHER" id="PTHR40036">
    <property type="entry name" value="MACROCIN O-METHYLTRANSFERASE"/>
    <property type="match status" value="1"/>
</dbReference>
<accession>A0A5M8FUC9</accession>
<dbReference type="GO" id="GO:0032259">
    <property type="term" value="P:methylation"/>
    <property type="evidence" value="ECO:0007669"/>
    <property type="project" value="UniProtKB-KW"/>
</dbReference>
<dbReference type="InterPro" id="IPR029063">
    <property type="entry name" value="SAM-dependent_MTases_sf"/>
</dbReference>
<reference evidence="1 2" key="1">
    <citation type="submission" date="2019-09" db="EMBL/GenBank/DDBJ databases">
        <title>Whole-genome sequence of the purple sulfur bacterium Thiohalocapsa marina DSM 19078.</title>
        <authorList>
            <person name="Kyndt J.A."/>
            <person name="Meyer T.E."/>
        </authorList>
    </citation>
    <scope>NUCLEOTIDE SEQUENCE [LARGE SCALE GENOMIC DNA]</scope>
    <source>
        <strain evidence="1 2">DSM 19078</strain>
    </source>
</reference>
<name>A0A5M8FUC9_9GAMM</name>
<dbReference type="Pfam" id="PF05711">
    <property type="entry name" value="TylF"/>
    <property type="match status" value="1"/>
</dbReference>
<keyword evidence="1" id="KW-0489">Methyltransferase</keyword>
<evidence type="ECO:0000313" key="2">
    <source>
        <dbReference type="Proteomes" id="UP000322981"/>
    </source>
</evidence>
<comment type="caution">
    <text evidence="1">The sequence shown here is derived from an EMBL/GenBank/DDBJ whole genome shotgun (WGS) entry which is preliminary data.</text>
</comment>